<reference evidence="1 2" key="1">
    <citation type="journal article" date="2018" name="Nat. Biotechnol.">
        <title>A standardized bacterial taxonomy based on genome phylogeny substantially revises the tree of life.</title>
        <authorList>
            <person name="Parks D.H."/>
            <person name="Chuvochina M."/>
            <person name="Waite D.W."/>
            <person name="Rinke C."/>
            <person name="Skarshewski A."/>
            <person name="Chaumeil P.A."/>
            <person name="Hugenholtz P."/>
        </authorList>
    </citation>
    <scope>NUCLEOTIDE SEQUENCE [LARGE SCALE GENOMIC DNA]</scope>
    <source>
        <strain evidence="1">UBA8707</strain>
    </source>
</reference>
<dbReference type="EMBL" id="DOOG01000011">
    <property type="protein sequence ID" value="HBU96480.1"/>
    <property type="molecule type" value="Genomic_DNA"/>
</dbReference>
<organism evidence="1 2">
    <name type="scientific">Thalassospira lucentensis</name>
    <dbReference type="NCBI Taxonomy" id="168935"/>
    <lineage>
        <taxon>Bacteria</taxon>
        <taxon>Pseudomonadati</taxon>
        <taxon>Pseudomonadota</taxon>
        <taxon>Alphaproteobacteria</taxon>
        <taxon>Rhodospirillales</taxon>
        <taxon>Thalassospiraceae</taxon>
        <taxon>Thalassospira</taxon>
    </lineage>
</organism>
<evidence type="ECO:0000313" key="1">
    <source>
        <dbReference type="EMBL" id="HBU96480.1"/>
    </source>
</evidence>
<dbReference type="Proteomes" id="UP000264753">
    <property type="component" value="Unassembled WGS sequence"/>
</dbReference>
<dbReference type="AlphaFoldDB" id="A0A358HMU1"/>
<name>A0A358HMU1_9PROT</name>
<protein>
    <submittedName>
        <fullName evidence="1">Autoinducer 2 ABC transporter substrate-binding protein</fullName>
    </submittedName>
</protein>
<dbReference type="SUPFAM" id="SSF53822">
    <property type="entry name" value="Periplasmic binding protein-like I"/>
    <property type="match status" value="1"/>
</dbReference>
<evidence type="ECO:0000313" key="2">
    <source>
        <dbReference type="Proteomes" id="UP000264753"/>
    </source>
</evidence>
<gene>
    <name evidence="1" type="ORF">DEF21_01070</name>
</gene>
<dbReference type="InterPro" id="IPR028082">
    <property type="entry name" value="Peripla_BP_I"/>
</dbReference>
<feature type="non-terminal residue" evidence="1">
    <location>
        <position position="1"/>
    </location>
</feature>
<accession>A0A358HMU1</accession>
<sequence length="58" mass="6260">LDNGPMNVGDTLDIPGVGTVEVSPNSVQGYEYEADGNGIILLPNRTVFTKDNIDDFDF</sequence>
<comment type="caution">
    <text evidence="1">The sequence shown here is derived from an EMBL/GenBank/DDBJ whole genome shotgun (WGS) entry which is preliminary data.</text>
</comment>
<proteinExistence type="predicted"/>
<dbReference type="Gene3D" id="3.40.50.2300">
    <property type="match status" value="1"/>
</dbReference>